<evidence type="ECO:0000256" key="5">
    <source>
        <dbReference type="ARBA" id="ARBA00022692"/>
    </source>
</evidence>
<dbReference type="GeneID" id="108618118"/>
<keyword evidence="9" id="KW-0442">Lipid degradation</keyword>
<evidence type="ECO:0000256" key="6">
    <source>
        <dbReference type="ARBA" id="ARBA00022723"/>
    </source>
</evidence>
<comment type="catalytic activity">
    <reaction evidence="13">
        <text>a 1,2-diacyl-sn-glycerol + H2O = a 2-acylglycerol + a fatty acid + H(+)</text>
        <dbReference type="Rhea" id="RHEA:33275"/>
        <dbReference type="ChEBI" id="CHEBI:15377"/>
        <dbReference type="ChEBI" id="CHEBI:15378"/>
        <dbReference type="ChEBI" id="CHEBI:17389"/>
        <dbReference type="ChEBI" id="CHEBI:17815"/>
        <dbReference type="ChEBI" id="CHEBI:28868"/>
        <dbReference type="EC" id="3.1.1.116"/>
    </reaction>
    <physiologicalReaction direction="left-to-right" evidence="13">
        <dbReference type="Rhea" id="RHEA:33276"/>
    </physiologicalReaction>
</comment>
<keyword evidence="4" id="KW-0597">Phosphoprotein</keyword>
<dbReference type="InterPro" id="IPR052214">
    <property type="entry name" value="DAG_Lipase-Related"/>
</dbReference>
<sequence>MPGLVVFRRRWSVGSDDLVVPGAFLLALHFICFVLVAVSLVLFEYDTSVLSVKLLFYHLIGYLLILFFSICVEIGICVISMRGSILDSEARTSINIWIYLKSLVILFDISWLILGSIWLSHYYMEAPIDEAKKIFIAIIICNWTLVFITLITIWCTFDAAGRSWVKMKKYQRSMRETESRFNYKRSNSMNRNWRQRKVMRAYQDSWDHRCRLLFCCMGSSERNRNSFTDIARLLSDFFRELDVVPSDVVAGLVLLRKFQRLEREAIVRQRKNGTYEFLSGVPITEHTQFLALNDAKNYDFFQTVIHYMYFAQGAYGWPMYVIINRSKMWHLVPELKCFGCCCGSGDDSQVIQDNCCYCNYAALKKTLQLGDIDIVYATYHVDVGETPFFVAVDYTQKKIVISIRGTLSMKDILTDLNAEGEVLPLQPPRDDWLGHKGMVQAAIYIRNKLQQENLIERALQRNADRLTHTFDLVLVGHSLGAGTAAILAILLKPDHPTLQCFSYSPPGGLLSMPAVEYSKSFITSVVLGKDVVPRIGLNQMEALRADLINAIQRSVDPKWKTISCSVICCGCGPEPTSVVNMSGQDTHINRYQEERDTARSTSAHPTDSSIALTLHQPLYPPGRIIHIVRHHPKPDEQKYDSGWSNNKFDNTKYRYQCTVSLSATRNVHSNQIARHGTHLSNWNPIQLLHTYVVTTSGPRKPQRQTSNAFSTTSMDQDDNQQADQEPNHDSDPNPNPDTARHLAGAGSIAHQELIGAPHCKRPADSSYSNLSNCIMLTPTAQHKLCLETSFTNLQHQLEQRAAQPLAGSKASSIAGSIFGRSQLSSTTTPYDISSVLDDSITTVTTMRKSPCSMLSETTTVLLNAEASEAPRLRAVAFDMAPTPPPSLAELQPLARQHSERKPRSLPLTQALRRASLAGQAVDLLHDDWYGLAPLASPETLSEISSVSSRSSVPISLANSVERYLQHMGVGVGMGAAGVGKVPLEDIFESQLHTPKVMRRAPKFSENLSGCAEDTRNLDQYKRLGRVFVTFPRIFPEPGAHHHQQLQYKHSLGLDSNSSDDSFESAHSLHRLQLPAAVPCAASSKSAEQLDEEARSSPAKKLTFSDSNILADEHCLRLCPHCPCRRDGRDCCTRSAHDHQQCAKAEATTAATSTATSMATATVGSTDTNSSFYSANSHSSLEQFATPSRQQLQQQEAAKLNGGHALNEILIRPGVLESHFPVYGGAAAAQPETPVIVAPASPSPLSNGASKKADVVGGRVRKRLSSEEFVFARSEDLPTLVQIGDRNNSSGGSPSTRKQRRGCCVYPVGNSIRVAGADVDAAAATAANAAAFPSSISKYSRTRVTAAAAAAAAAATAKQGIENSESNV</sequence>
<feature type="transmembrane region" description="Helical" evidence="16">
    <location>
        <begin position="98"/>
        <end position="119"/>
    </location>
</feature>
<dbReference type="InterPro" id="IPR002921">
    <property type="entry name" value="Fungal_lipase-type"/>
</dbReference>
<keyword evidence="5 16" id="KW-0812">Transmembrane</keyword>
<feature type="transmembrane region" description="Helical" evidence="16">
    <location>
        <begin position="55"/>
        <end position="78"/>
    </location>
</feature>
<evidence type="ECO:0000313" key="18">
    <source>
        <dbReference type="Proteomes" id="UP000694904"/>
    </source>
</evidence>
<keyword evidence="11" id="KW-0443">Lipid metabolism</keyword>
<dbReference type="Pfam" id="PF01764">
    <property type="entry name" value="Lipase_3"/>
    <property type="match status" value="1"/>
</dbReference>
<feature type="domain" description="Fungal lipase-type" evidence="17">
    <location>
        <begin position="400"/>
        <end position="536"/>
    </location>
</feature>
<feature type="transmembrane region" description="Helical" evidence="16">
    <location>
        <begin position="134"/>
        <end position="157"/>
    </location>
</feature>
<evidence type="ECO:0000256" key="11">
    <source>
        <dbReference type="ARBA" id="ARBA00023098"/>
    </source>
</evidence>
<evidence type="ECO:0000256" key="10">
    <source>
        <dbReference type="ARBA" id="ARBA00022989"/>
    </source>
</evidence>
<evidence type="ECO:0000256" key="4">
    <source>
        <dbReference type="ARBA" id="ARBA00022553"/>
    </source>
</evidence>
<evidence type="ECO:0000256" key="7">
    <source>
        <dbReference type="ARBA" id="ARBA00022801"/>
    </source>
</evidence>
<evidence type="ECO:0000256" key="3">
    <source>
        <dbReference type="ARBA" id="ARBA00022475"/>
    </source>
</evidence>
<gene>
    <name evidence="19" type="primary">LOC108618118</name>
</gene>
<evidence type="ECO:0000259" key="17">
    <source>
        <dbReference type="Pfam" id="PF01764"/>
    </source>
</evidence>
<keyword evidence="3" id="KW-1003">Cell membrane</keyword>
<organism evidence="18 19">
    <name type="scientific">Drosophila arizonae</name>
    <name type="common">Fruit fly</name>
    <dbReference type="NCBI Taxonomy" id="7263"/>
    <lineage>
        <taxon>Eukaryota</taxon>
        <taxon>Metazoa</taxon>
        <taxon>Ecdysozoa</taxon>
        <taxon>Arthropoda</taxon>
        <taxon>Hexapoda</taxon>
        <taxon>Insecta</taxon>
        <taxon>Pterygota</taxon>
        <taxon>Neoptera</taxon>
        <taxon>Endopterygota</taxon>
        <taxon>Diptera</taxon>
        <taxon>Brachycera</taxon>
        <taxon>Muscomorpha</taxon>
        <taxon>Ephydroidea</taxon>
        <taxon>Drosophilidae</taxon>
        <taxon>Drosophila</taxon>
    </lineage>
</organism>
<dbReference type="Proteomes" id="UP000694904">
    <property type="component" value="Chromosome X"/>
</dbReference>
<keyword evidence="10 16" id="KW-1133">Transmembrane helix</keyword>
<feature type="transmembrane region" description="Helical" evidence="16">
    <location>
        <begin position="18"/>
        <end position="43"/>
    </location>
</feature>
<evidence type="ECO:0000256" key="13">
    <source>
        <dbReference type="ARBA" id="ARBA00024531"/>
    </source>
</evidence>
<dbReference type="RefSeq" id="XP_017869511.1">
    <property type="nucleotide sequence ID" value="XM_018014022.1"/>
</dbReference>
<reference evidence="18" key="1">
    <citation type="journal article" date="1997" name="Nucleic Acids Res.">
        <title>tRNAscan-SE: a program for improved detection of transfer RNA genes in genomic sequence.</title>
        <authorList>
            <person name="Lowe T.M."/>
            <person name="Eddy S.R."/>
        </authorList>
    </citation>
    <scope>NUCLEOTIDE SEQUENCE [LARGE SCALE GENOMIC DNA]</scope>
</reference>
<protein>
    <recommendedName>
        <fullName evidence="14">sn-1-specific diacylglycerol lipase</fullName>
        <ecNumber evidence="14">3.1.1.116</ecNumber>
    </recommendedName>
</protein>
<evidence type="ECO:0000256" key="14">
    <source>
        <dbReference type="ARBA" id="ARBA00026104"/>
    </source>
</evidence>
<evidence type="ECO:0000256" key="2">
    <source>
        <dbReference type="ARBA" id="ARBA00004651"/>
    </source>
</evidence>
<feature type="compositionally biased region" description="Polar residues" evidence="15">
    <location>
        <begin position="695"/>
        <end position="714"/>
    </location>
</feature>
<dbReference type="PANTHER" id="PTHR45792:SF8">
    <property type="entry name" value="DIACYLGLYCEROL LIPASE-ALPHA"/>
    <property type="match status" value="1"/>
</dbReference>
<name>A0ABM1PQM5_DROAR</name>
<comment type="cofactor">
    <cofactor evidence="1">
        <name>Ca(2+)</name>
        <dbReference type="ChEBI" id="CHEBI:29108"/>
    </cofactor>
</comment>
<evidence type="ECO:0000256" key="9">
    <source>
        <dbReference type="ARBA" id="ARBA00022963"/>
    </source>
</evidence>
<reference evidence="19" key="3">
    <citation type="submission" date="2025-08" db="UniProtKB">
        <authorList>
            <consortium name="RefSeq"/>
        </authorList>
    </citation>
    <scope>IDENTIFICATION</scope>
    <source>
        <tissue evidence="19">Whole organism</tissue>
    </source>
</reference>
<evidence type="ECO:0000256" key="15">
    <source>
        <dbReference type="SAM" id="MobiDB-lite"/>
    </source>
</evidence>
<dbReference type="CDD" id="cd00519">
    <property type="entry name" value="Lipase_3"/>
    <property type="match status" value="1"/>
</dbReference>
<evidence type="ECO:0000256" key="12">
    <source>
        <dbReference type="ARBA" id="ARBA00023136"/>
    </source>
</evidence>
<proteinExistence type="predicted"/>
<dbReference type="Gene3D" id="3.40.50.1820">
    <property type="entry name" value="alpha/beta hydrolase"/>
    <property type="match status" value="1"/>
</dbReference>
<keyword evidence="12 16" id="KW-0472">Membrane</keyword>
<dbReference type="InterPro" id="IPR029058">
    <property type="entry name" value="AB_hydrolase_fold"/>
</dbReference>
<dbReference type="PANTHER" id="PTHR45792">
    <property type="entry name" value="DIACYLGLYCEROL LIPASE HOMOLOG-RELATED"/>
    <property type="match status" value="1"/>
</dbReference>
<reference evidence="18" key="2">
    <citation type="journal article" date="2016" name="G3 (Bethesda)">
        <title>Genome Evolution in Three Species of Cactophilic Drosophila.</title>
        <authorList>
            <person name="Sanchez-Flores A."/>
            <person name="Penazola F."/>
            <person name="Carpinteyro-Ponce J."/>
            <person name="Nazario-Yepiz N."/>
            <person name="Abreu-Goodger C."/>
            <person name="Machado C.A."/>
            <person name="Markow T.A."/>
        </authorList>
    </citation>
    <scope>NUCLEOTIDE SEQUENCE [LARGE SCALE GENOMIC DNA]</scope>
</reference>
<evidence type="ECO:0000313" key="19">
    <source>
        <dbReference type="RefSeq" id="XP_017869511.1"/>
    </source>
</evidence>
<comment type="subcellular location">
    <subcellularLocation>
        <location evidence="2">Cell membrane</location>
        <topology evidence="2">Multi-pass membrane protein</topology>
    </subcellularLocation>
</comment>
<evidence type="ECO:0000256" key="16">
    <source>
        <dbReference type="SAM" id="Phobius"/>
    </source>
</evidence>
<feature type="region of interest" description="Disordered" evidence="15">
    <location>
        <begin position="695"/>
        <end position="741"/>
    </location>
</feature>
<accession>A0ABM1PQM5</accession>
<dbReference type="SUPFAM" id="SSF53474">
    <property type="entry name" value="alpha/beta-Hydrolases"/>
    <property type="match status" value="1"/>
</dbReference>
<keyword evidence="7" id="KW-0378">Hydrolase</keyword>
<keyword evidence="18" id="KW-1185">Reference proteome</keyword>
<keyword evidence="8" id="KW-0106">Calcium</keyword>
<keyword evidence="6" id="KW-0479">Metal-binding</keyword>
<dbReference type="EC" id="3.1.1.116" evidence="14"/>
<evidence type="ECO:0000256" key="1">
    <source>
        <dbReference type="ARBA" id="ARBA00001913"/>
    </source>
</evidence>
<evidence type="ECO:0000256" key="8">
    <source>
        <dbReference type="ARBA" id="ARBA00022837"/>
    </source>
</evidence>